<evidence type="ECO:0000256" key="1">
    <source>
        <dbReference type="SAM" id="MobiDB-lite"/>
    </source>
</evidence>
<accession>A0A7X3LGG8</accession>
<feature type="region of interest" description="Disordered" evidence="1">
    <location>
        <begin position="1"/>
        <end position="26"/>
    </location>
</feature>
<protein>
    <submittedName>
        <fullName evidence="2">Uncharacterized protein</fullName>
    </submittedName>
</protein>
<evidence type="ECO:0000313" key="3">
    <source>
        <dbReference type="Proteomes" id="UP000460318"/>
    </source>
</evidence>
<name>A0A7X3LGG8_9BACL</name>
<sequence>MGGENNPVKRLKDKNEPKSTAGAAGEELQIKIDPKVTMNRESFMYLLVHTLQTSGQLPLLNLVPAEIKDNALQIYSPYE</sequence>
<organism evidence="2 3">
    <name type="scientific">Paenibacillus dendrobii</name>
    <dbReference type="NCBI Taxonomy" id="2691084"/>
    <lineage>
        <taxon>Bacteria</taxon>
        <taxon>Bacillati</taxon>
        <taxon>Bacillota</taxon>
        <taxon>Bacilli</taxon>
        <taxon>Bacillales</taxon>
        <taxon>Paenibacillaceae</taxon>
        <taxon>Paenibacillus</taxon>
    </lineage>
</organism>
<comment type="caution">
    <text evidence="2">The sequence shown here is derived from an EMBL/GenBank/DDBJ whole genome shotgun (WGS) entry which is preliminary data.</text>
</comment>
<dbReference type="Proteomes" id="UP000460318">
    <property type="component" value="Unassembled WGS sequence"/>
</dbReference>
<gene>
    <name evidence="2" type="ORF">GRF59_02480</name>
</gene>
<evidence type="ECO:0000313" key="2">
    <source>
        <dbReference type="EMBL" id="MWV42488.1"/>
    </source>
</evidence>
<dbReference type="RefSeq" id="WP_160496084.1">
    <property type="nucleotide sequence ID" value="NZ_WUBI01000001.1"/>
</dbReference>
<proteinExistence type="predicted"/>
<dbReference type="AlphaFoldDB" id="A0A7X3LGG8"/>
<keyword evidence="3" id="KW-1185">Reference proteome</keyword>
<dbReference type="EMBL" id="WUBI01000001">
    <property type="protein sequence ID" value="MWV42488.1"/>
    <property type="molecule type" value="Genomic_DNA"/>
</dbReference>
<reference evidence="2 3" key="1">
    <citation type="submission" date="2019-12" db="EMBL/GenBank/DDBJ databases">
        <title>Paenibacillus sp. nov., an endophytic bacterium isolated from the stem of Dendrobium.</title>
        <authorList>
            <person name="Zhao R."/>
        </authorList>
    </citation>
    <scope>NUCLEOTIDE SEQUENCE [LARGE SCALE GENOMIC DNA]</scope>
    <source>
        <strain evidence="2 3">HJL G12</strain>
    </source>
</reference>